<protein>
    <submittedName>
        <fullName evidence="3">Uncharacterized protein</fullName>
    </submittedName>
</protein>
<evidence type="ECO:0000256" key="2">
    <source>
        <dbReference type="SAM" id="Phobius"/>
    </source>
</evidence>
<evidence type="ECO:0000313" key="3">
    <source>
        <dbReference type="EMBL" id="QHT05861.1"/>
    </source>
</evidence>
<name>A0A6C0CN11_9ZZZZ</name>
<keyword evidence="2" id="KW-0472">Membrane</keyword>
<keyword evidence="2" id="KW-1133">Transmembrane helix</keyword>
<reference evidence="3" key="1">
    <citation type="journal article" date="2020" name="Nature">
        <title>Giant virus diversity and host interactions through global metagenomics.</title>
        <authorList>
            <person name="Schulz F."/>
            <person name="Roux S."/>
            <person name="Paez-Espino D."/>
            <person name="Jungbluth S."/>
            <person name="Walsh D.A."/>
            <person name="Denef V.J."/>
            <person name="McMahon K.D."/>
            <person name="Konstantinidis K.T."/>
            <person name="Eloe-Fadrosh E.A."/>
            <person name="Kyrpides N.C."/>
            <person name="Woyke T."/>
        </authorList>
    </citation>
    <scope>NUCLEOTIDE SEQUENCE</scope>
    <source>
        <strain evidence="3">GVMAG-M-3300021425-14</strain>
    </source>
</reference>
<feature type="transmembrane region" description="Helical" evidence="2">
    <location>
        <begin position="322"/>
        <end position="339"/>
    </location>
</feature>
<organism evidence="3">
    <name type="scientific">viral metagenome</name>
    <dbReference type="NCBI Taxonomy" id="1070528"/>
    <lineage>
        <taxon>unclassified sequences</taxon>
        <taxon>metagenomes</taxon>
        <taxon>organismal metagenomes</taxon>
    </lineage>
</organism>
<evidence type="ECO:0000256" key="1">
    <source>
        <dbReference type="SAM" id="MobiDB-lite"/>
    </source>
</evidence>
<feature type="transmembrane region" description="Helical" evidence="2">
    <location>
        <begin position="246"/>
        <end position="274"/>
    </location>
</feature>
<feature type="region of interest" description="Disordered" evidence="1">
    <location>
        <begin position="63"/>
        <end position="98"/>
    </location>
</feature>
<feature type="transmembrane region" description="Helical" evidence="2">
    <location>
        <begin position="26"/>
        <end position="43"/>
    </location>
</feature>
<dbReference type="AlphaFoldDB" id="A0A6C0CN11"/>
<feature type="transmembrane region" description="Helical" evidence="2">
    <location>
        <begin position="155"/>
        <end position="188"/>
    </location>
</feature>
<keyword evidence="2" id="KW-0812">Transmembrane</keyword>
<accession>A0A6C0CN11</accession>
<proteinExistence type="predicted"/>
<feature type="transmembrane region" description="Helical" evidence="2">
    <location>
        <begin position="295"/>
        <end position="316"/>
    </location>
</feature>
<dbReference type="EMBL" id="MN739460">
    <property type="protein sequence ID" value="QHT05861.1"/>
    <property type="molecule type" value="Genomic_DNA"/>
</dbReference>
<sequence>MAVDTKRIEAIGNIVKNALLNSLKKIRQVLLYFFIAFSNIYLIKHMIISSDSPDYQESAAIHYDTKKSPYDGPDPSKLPTPYDMQQPPDKREENPSGGDMVAEIQRSAVGGAMKIFYSMQNSMKKSLGGNVGKKKCPSDIAPDPSKIKKQETNALWFKLLLISLFLPLYSLFGIMISCFIAFIMPFAAFWKYNTNPHWADDETTGKPGYSEMIGEPEDDSFPAKMGAAIKACFVGKLFMAHWMWTIFKWFMVGIVFGVADFIYVFIKLFLVLMISPLFDSFNSCLPNNRLFFPNIFWSFRNVILMIINLLIIFNAIDQGLPGEWITGYIAALVIIYFKFMKGGNKNEGLNRREVATINLS</sequence>